<reference evidence="1 2" key="1">
    <citation type="journal article" date="2021" name="Microbiol. Spectr.">
        <title>A Single Bacterium Capable of Oxidation and Reduction of Iron at Circumneutral pH.</title>
        <authorList>
            <person name="Kato S."/>
            <person name="Ohkuma M."/>
        </authorList>
    </citation>
    <scope>NUCLEOTIDE SEQUENCE [LARGE SCALE GENOMIC DNA]</scope>
    <source>
        <strain evidence="1 2">MIZ03</strain>
    </source>
</reference>
<proteinExistence type="predicted"/>
<dbReference type="EMBL" id="AP024238">
    <property type="protein sequence ID" value="BCO26188.1"/>
    <property type="molecule type" value="Genomic_DNA"/>
</dbReference>
<protein>
    <submittedName>
        <fullName evidence="1">Uncharacterized protein</fullName>
    </submittedName>
</protein>
<evidence type="ECO:0000313" key="1">
    <source>
        <dbReference type="EMBL" id="BCO26188.1"/>
    </source>
</evidence>
<gene>
    <name evidence="1" type="ORF">MIZ03_1068</name>
</gene>
<organism evidence="1 2">
    <name type="scientific">Rhodoferax lithotrophicus</name>
    <dbReference type="NCBI Taxonomy" id="2798804"/>
    <lineage>
        <taxon>Bacteria</taxon>
        <taxon>Pseudomonadati</taxon>
        <taxon>Pseudomonadota</taxon>
        <taxon>Betaproteobacteria</taxon>
        <taxon>Burkholderiales</taxon>
        <taxon>Comamonadaceae</taxon>
        <taxon>Rhodoferax</taxon>
    </lineage>
</organism>
<sequence>MGGSSGPLVFQVPGICSDPNLPKMQPMPEDIIKKKVPYFVVGYKGWSNQQTIVAKLDEAQGRISGILQLDIGYFAGSAAFDSVRASGALCLLGFLNSVNEASSYVKAATADLLSYGR</sequence>
<keyword evidence="2" id="KW-1185">Reference proteome</keyword>
<name>A0ABN6D3U1_9BURK</name>
<evidence type="ECO:0000313" key="2">
    <source>
        <dbReference type="Proteomes" id="UP000824366"/>
    </source>
</evidence>
<accession>A0ABN6D3U1</accession>
<dbReference type="Proteomes" id="UP000824366">
    <property type="component" value="Chromosome"/>
</dbReference>